<evidence type="ECO:0000313" key="2">
    <source>
        <dbReference type="EnsemblPlants" id="Zm00001eb376050_P001"/>
    </source>
</evidence>
<dbReference type="Proteomes" id="UP000007305">
    <property type="component" value="Chromosome 9"/>
</dbReference>
<dbReference type="InParanoid" id="A0A804QXH9"/>
<keyword evidence="3" id="KW-1185">Reference proteome</keyword>
<dbReference type="AlphaFoldDB" id="A0A804QXH9"/>
<dbReference type="Gramene" id="Zm00001eb376050_T001">
    <property type="protein sequence ID" value="Zm00001eb376050_P001"/>
    <property type="gene ID" value="Zm00001eb376050"/>
</dbReference>
<sequence>MAASDLFVDDGDFSVFGGSYYSGRRCGNDDAAHALPACGGTPLVVVLVQNLSRQFLHRHVRRPAAGHAVPAQGLRLRGLLPRLPPLLLRPAHQAPDRALQLRRLDEVAALPVHLHGDGDAHDGHELERVQVLLRELRPGHHRYAVPQALEDGVPAAVGDEAADGGVGEDVLLRRPRGPHEASALRPLQEPFREQLVD</sequence>
<reference evidence="3" key="1">
    <citation type="journal article" date="2009" name="Science">
        <title>The B73 maize genome: complexity, diversity, and dynamics.</title>
        <authorList>
            <person name="Schnable P.S."/>
            <person name="Ware D."/>
            <person name="Fulton R.S."/>
            <person name="Stein J.C."/>
            <person name="Wei F."/>
            <person name="Pasternak S."/>
            <person name="Liang C."/>
            <person name="Zhang J."/>
            <person name="Fulton L."/>
            <person name="Graves T.A."/>
            <person name="Minx P."/>
            <person name="Reily A.D."/>
            <person name="Courtney L."/>
            <person name="Kruchowski S.S."/>
            <person name="Tomlinson C."/>
            <person name="Strong C."/>
            <person name="Delehaunty K."/>
            <person name="Fronick C."/>
            <person name="Courtney B."/>
            <person name="Rock S.M."/>
            <person name="Belter E."/>
            <person name="Du F."/>
            <person name="Kim K."/>
            <person name="Abbott R.M."/>
            <person name="Cotton M."/>
            <person name="Levy A."/>
            <person name="Marchetto P."/>
            <person name="Ochoa K."/>
            <person name="Jackson S.M."/>
            <person name="Gillam B."/>
            <person name="Chen W."/>
            <person name="Yan L."/>
            <person name="Higginbotham J."/>
            <person name="Cardenas M."/>
            <person name="Waligorski J."/>
            <person name="Applebaum E."/>
            <person name="Phelps L."/>
            <person name="Falcone J."/>
            <person name="Kanchi K."/>
            <person name="Thane T."/>
            <person name="Scimone A."/>
            <person name="Thane N."/>
            <person name="Henke J."/>
            <person name="Wang T."/>
            <person name="Ruppert J."/>
            <person name="Shah N."/>
            <person name="Rotter K."/>
            <person name="Hodges J."/>
            <person name="Ingenthron E."/>
            <person name="Cordes M."/>
            <person name="Kohlberg S."/>
            <person name="Sgro J."/>
            <person name="Delgado B."/>
            <person name="Mead K."/>
            <person name="Chinwalla A."/>
            <person name="Leonard S."/>
            <person name="Crouse K."/>
            <person name="Collura K."/>
            <person name="Kudrna D."/>
            <person name="Currie J."/>
            <person name="He R."/>
            <person name="Angelova A."/>
            <person name="Rajasekar S."/>
            <person name="Mueller T."/>
            <person name="Lomeli R."/>
            <person name="Scara G."/>
            <person name="Ko A."/>
            <person name="Delaney K."/>
            <person name="Wissotski M."/>
            <person name="Lopez G."/>
            <person name="Campos D."/>
            <person name="Braidotti M."/>
            <person name="Ashley E."/>
            <person name="Golser W."/>
            <person name="Kim H."/>
            <person name="Lee S."/>
            <person name="Lin J."/>
            <person name="Dujmic Z."/>
            <person name="Kim W."/>
            <person name="Talag J."/>
            <person name="Zuccolo A."/>
            <person name="Fan C."/>
            <person name="Sebastian A."/>
            <person name="Kramer M."/>
            <person name="Spiegel L."/>
            <person name="Nascimento L."/>
            <person name="Zutavern T."/>
            <person name="Miller B."/>
            <person name="Ambroise C."/>
            <person name="Muller S."/>
            <person name="Spooner W."/>
            <person name="Narechania A."/>
            <person name="Ren L."/>
            <person name="Wei S."/>
            <person name="Kumari S."/>
            <person name="Faga B."/>
            <person name="Levy M.J."/>
            <person name="McMahan L."/>
            <person name="Van Buren P."/>
            <person name="Vaughn M.W."/>
            <person name="Ying K."/>
            <person name="Yeh C.-T."/>
            <person name="Emrich S.J."/>
            <person name="Jia Y."/>
            <person name="Kalyanaraman A."/>
            <person name="Hsia A.-P."/>
            <person name="Barbazuk W.B."/>
            <person name="Baucom R.S."/>
            <person name="Brutnell T.P."/>
            <person name="Carpita N.C."/>
            <person name="Chaparro C."/>
            <person name="Chia J.-M."/>
            <person name="Deragon J.-M."/>
            <person name="Estill J.C."/>
            <person name="Fu Y."/>
            <person name="Jeddeloh J.A."/>
            <person name="Han Y."/>
            <person name="Lee H."/>
            <person name="Li P."/>
            <person name="Lisch D.R."/>
            <person name="Liu S."/>
            <person name="Liu Z."/>
            <person name="Nagel D.H."/>
            <person name="McCann M.C."/>
            <person name="SanMiguel P."/>
            <person name="Myers A.M."/>
            <person name="Nettleton D."/>
            <person name="Nguyen J."/>
            <person name="Penning B.W."/>
            <person name="Ponnala L."/>
            <person name="Schneider K.L."/>
            <person name="Schwartz D.C."/>
            <person name="Sharma A."/>
            <person name="Soderlund C."/>
            <person name="Springer N.M."/>
            <person name="Sun Q."/>
            <person name="Wang H."/>
            <person name="Waterman M."/>
            <person name="Westerman R."/>
            <person name="Wolfgruber T.K."/>
            <person name="Yang L."/>
            <person name="Yu Y."/>
            <person name="Zhang L."/>
            <person name="Zhou S."/>
            <person name="Zhu Q."/>
            <person name="Bennetzen J.L."/>
            <person name="Dawe R.K."/>
            <person name="Jiang J."/>
            <person name="Jiang N."/>
            <person name="Presting G.G."/>
            <person name="Wessler S.R."/>
            <person name="Aluru S."/>
            <person name="Martienssen R.A."/>
            <person name="Clifton S.W."/>
            <person name="McCombie W.R."/>
            <person name="Wing R.A."/>
            <person name="Wilson R.K."/>
        </authorList>
    </citation>
    <scope>NUCLEOTIDE SEQUENCE [LARGE SCALE GENOMIC DNA]</scope>
    <source>
        <strain evidence="3">cv. B73</strain>
    </source>
</reference>
<evidence type="ECO:0000313" key="3">
    <source>
        <dbReference type="Proteomes" id="UP000007305"/>
    </source>
</evidence>
<accession>A0A804QXH9</accession>
<proteinExistence type="predicted"/>
<protein>
    <submittedName>
        <fullName evidence="2">Uncharacterized protein</fullName>
    </submittedName>
</protein>
<name>A0A804QXH9_MAIZE</name>
<reference evidence="2" key="3">
    <citation type="submission" date="2021-05" db="UniProtKB">
        <authorList>
            <consortium name="EnsemblPlants"/>
        </authorList>
    </citation>
    <scope>IDENTIFICATION</scope>
    <source>
        <strain evidence="2">cv. B73</strain>
    </source>
</reference>
<evidence type="ECO:0000256" key="1">
    <source>
        <dbReference type="SAM" id="MobiDB-lite"/>
    </source>
</evidence>
<feature type="region of interest" description="Disordered" evidence="1">
    <location>
        <begin position="175"/>
        <end position="197"/>
    </location>
</feature>
<reference evidence="2" key="2">
    <citation type="submission" date="2019-07" db="EMBL/GenBank/DDBJ databases">
        <authorList>
            <person name="Seetharam A."/>
            <person name="Woodhouse M."/>
            <person name="Cannon E."/>
        </authorList>
    </citation>
    <scope>NUCLEOTIDE SEQUENCE [LARGE SCALE GENOMIC DNA]</scope>
    <source>
        <strain evidence="2">cv. B73</strain>
    </source>
</reference>
<dbReference type="EnsemblPlants" id="Zm00001eb376050_T001">
    <property type="protein sequence ID" value="Zm00001eb376050_P001"/>
    <property type="gene ID" value="Zm00001eb376050"/>
</dbReference>
<organism evidence="2 3">
    <name type="scientific">Zea mays</name>
    <name type="common">Maize</name>
    <dbReference type="NCBI Taxonomy" id="4577"/>
    <lineage>
        <taxon>Eukaryota</taxon>
        <taxon>Viridiplantae</taxon>
        <taxon>Streptophyta</taxon>
        <taxon>Embryophyta</taxon>
        <taxon>Tracheophyta</taxon>
        <taxon>Spermatophyta</taxon>
        <taxon>Magnoliopsida</taxon>
        <taxon>Liliopsida</taxon>
        <taxon>Poales</taxon>
        <taxon>Poaceae</taxon>
        <taxon>PACMAD clade</taxon>
        <taxon>Panicoideae</taxon>
        <taxon>Andropogonodae</taxon>
        <taxon>Andropogoneae</taxon>
        <taxon>Tripsacinae</taxon>
        <taxon>Zea</taxon>
    </lineage>
</organism>